<dbReference type="EMBL" id="MU266600">
    <property type="protein sequence ID" value="KAH7920149.1"/>
    <property type="molecule type" value="Genomic_DNA"/>
</dbReference>
<reference evidence="1" key="1">
    <citation type="journal article" date="2021" name="New Phytol.">
        <title>Evolutionary innovations through gain and loss of genes in the ectomycorrhizal Boletales.</title>
        <authorList>
            <person name="Wu G."/>
            <person name="Miyauchi S."/>
            <person name="Morin E."/>
            <person name="Kuo A."/>
            <person name="Drula E."/>
            <person name="Varga T."/>
            <person name="Kohler A."/>
            <person name="Feng B."/>
            <person name="Cao Y."/>
            <person name="Lipzen A."/>
            <person name="Daum C."/>
            <person name="Hundley H."/>
            <person name="Pangilinan J."/>
            <person name="Johnson J."/>
            <person name="Barry K."/>
            <person name="LaButti K."/>
            <person name="Ng V."/>
            <person name="Ahrendt S."/>
            <person name="Min B."/>
            <person name="Choi I.G."/>
            <person name="Park H."/>
            <person name="Plett J.M."/>
            <person name="Magnuson J."/>
            <person name="Spatafora J.W."/>
            <person name="Nagy L.G."/>
            <person name="Henrissat B."/>
            <person name="Grigoriev I.V."/>
            <person name="Yang Z.L."/>
            <person name="Xu J."/>
            <person name="Martin F.M."/>
        </authorList>
    </citation>
    <scope>NUCLEOTIDE SEQUENCE</scope>
    <source>
        <strain evidence="1">KUC20120723A-06</strain>
    </source>
</reference>
<evidence type="ECO:0000313" key="2">
    <source>
        <dbReference type="Proteomes" id="UP000790709"/>
    </source>
</evidence>
<name>A0ACB8B4H1_9AGAM</name>
<accession>A0ACB8B4H1</accession>
<protein>
    <submittedName>
        <fullName evidence="1">Alpha/beta-hydrolase</fullName>
    </submittedName>
</protein>
<keyword evidence="2" id="KW-1185">Reference proteome</keyword>
<evidence type="ECO:0000313" key="1">
    <source>
        <dbReference type="EMBL" id="KAH7920149.1"/>
    </source>
</evidence>
<proteinExistence type="predicted"/>
<comment type="caution">
    <text evidence="1">The sequence shown here is derived from an EMBL/GenBank/DDBJ whole genome shotgun (WGS) entry which is preliminary data.</text>
</comment>
<dbReference type="Proteomes" id="UP000790709">
    <property type="component" value="Unassembled WGS sequence"/>
</dbReference>
<sequence>MNASLLSKYKDAKSSRGITYHYLSIPAQGNKPSLLFVHGFPSTSYEWYHQINYFSDKGYGVVAPDMLGFGGTDKPTNPALFQHAAIAQDMLDILDIENVTESIAVGHDWGSGIVSILSLKHAYRFLGFVWVAVTYSPPGPFPPVDVILDAQVKTFGRPIMGYWKFFEQDSAVVAIEKNIDSLISAMYPCDPDDWLTLMNLPGEMQNFVEQGKRGERARYLTEEHSIRLRESLTLGGMTSPMCWYKCMLQGVNSGIATGLSEEDLNIKKPTFFAAALKDRVSIPEYALPLMKKYATGGLTIVEFNTGHWIQLEEPDKLNLALESWISSGLAR</sequence>
<organism evidence="1 2">
    <name type="scientific">Leucogyrophana mollusca</name>
    <dbReference type="NCBI Taxonomy" id="85980"/>
    <lineage>
        <taxon>Eukaryota</taxon>
        <taxon>Fungi</taxon>
        <taxon>Dikarya</taxon>
        <taxon>Basidiomycota</taxon>
        <taxon>Agaricomycotina</taxon>
        <taxon>Agaricomycetes</taxon>
        <taxon>Agaricomycetidae</taxon>
        <taxon>Boletales</taxon>
        <taxon>Boletales incertae sedis</taxon>
        <taxon>Leucogyrophana</taxon>
    </lineage>
</organism>
<gene>
    <name evidence="1" type="ORF">BV22DRAFT_1074437</name>
</gene>